<feature type="region of interest" description="Disordered" evidence="1">
    <location>
        <begin position="91"/>
        <end position="117"/>
    </location>
</feature>
<reference evidence="3" key="1">
    <citation type="journal article" date="2019" name="Int. J. Syst. Evol. Microbiol.">
        <title>The Global Catalogue of Microorganisms (GCM) 10K type strain sequencing project: providing services to taxonomists for standard genome sequencing and annotation.</title>
        <authorList>
            <consortium name="The Broad Institute Genomics Platform"/>
            <consortium name="The Broad Institute Genome Sequencing Center for Infectious Disease"/>
            <person name="Wu L."/>
            <person name="Ma J."/>
        </authorList>
    </citation>
    <scope>NUCLEOTIDE SEQUENCE [LARGE SCALE GENOMIC DNA]</scope>
    <source>
        <strain evidence="3">JCM 18961</strain>
    </source>
</reference>
<accession>A0ABP8XLD6</accession>
<dbReference type="EMBL" id="BAABLO010000001">
    <property type="protein sequence ID" value="GAA4708275.1"/>
    <property type="molecule type" value="Genomic_DNA"/>
</dbReference>
<evidence type="ECO:0000313" key="2">
    <source>
        <dbReference type="EMBL" id="GAA4708275.1"/>
    </source>
</evidence>
<name>A0ABP8XLD6_9MICO</name>
<gene>
    <name evidence="2" type="ORF">GCM10025782_00030</name>
</gene>
<protein>
    <submittedName>
        <fullName evidence="2">Uncharacterized protein</fullName>
    </submittedName>
</protein>
<evidence type="ECO:0000313" key="3">
    <source>
        <dbReference type="Proteomes" id="UP001500556"/>
    </source>
</evidence>
<dbReference type="Proteomes" id="UP001500556">
    <property type="component" value="Unassembled WGS sequence"/>
</dbReference>
<sequence>MVIVAPGATDAGTVYAKSAIDMTASALSDDEEEGAVELLEPEDEGMSIDDIELEVDDDPASGVDEPQAARPSARAGMMPRRAILRVMGCLRVRRPTRRPRPGVRRHGPSGLVSSALR</sequence>
<proteinExistence type="predicted"/>
<evidence type="ECO:0000256" key="1">
    <source>
        <dbReference type="SAM" id="MobiDB-lite"/>
    </source>
</evidence>
<comment type="caution">
    <text evidence="2">The sequence shown here is derived from an EMBL/GenBank/DDBJ whole genome shotgun (WGS) entry which is preliminary data.</text>
</comment>
<organism evidence="2 3">
    <name type="scientific">Pedococcus ginsenosidimutans</name>
    <dbReference type="NCBI Taxonomy" id="490570"/>
    <lineage>
        <taxon>Bacteria</taxon>
        <taxon>Bacillati</taxon>
        <taxon>Actinomycetota</taxon>
        <taxon>Actinomycetes</taxon>
        <taxon>Micrococcales</taxon>
        <taxon>Intrasporangiaceae</taxon>
        <taxon>Pedococcus</taxon>
    </lineage>
</organism>
<feature type="compositionally biased region" description="Basic residues" evidence="1">
    <location>
        <begin position="91"/>
        <end position="107"/>
    </location>
</feature>
<keyword evidence="3" id="KW-1185">Reference proteome</keyword>
<feature type="region of interest" description="Disordered" evidence="1">
    <location>
        <begin position="55"/>
        <end position="77"/>
    </location>
</feature>